<protein>
    <submittedName>
        <fullName evidence="1">Uncharacterized protein DUF488</fullName>
    </submittedName>
</protein>
<proteinExistence type="predicted"/>
<keyword evidence="2" id="KW-1185">Reference proteome</keyword>
<gene>
    <name evidence="1" type="ORF">LX97_00649</name>
</gene>
<accession>A0ABX5Q1D2</accession>
<dbReference type="InterPro" id="IPR014519">
    <property type="entry name" value="UCP024492"/>
</dbReference>
<evidence type="ECO:0000313" key="2">
    <source>
        <dbReference type="Proteomes" id="UP000248584"/>
    </source>
</evidence>
<dbReference type="PANTHER" id="PTHR39337:SF1">
    <property type="entry name" value="BLR5642 PROTEIN"/>
    <property type="match status" value="1"/>
</dbReference>
<dbReference type="PIRSF" id="PIRSF024492">
    <property type="entry name" value="UCP024492"/>
    <property type="match status" value="1"/>
</dbReference>
<dbReference type="PANTHER" id="PTHR39337">
    <property type="entry name" value="BLR5642 PROTEIN"/>
    <property type="match status" value="1"/>
</dbReference>
<organism evidence="1 2">
    <name type="scientific">Nonlabens dokdonensis</name>
    <dbReference type="NCBI Taxonomy" id="328515"/>
    <lineage>
        <taxon>Bacteria</taxon>
        <taxon>Pseudomonadati</taxon>
        <taxon>Bacteroidota</taxon>
        <taxon>Flavobacteriia</taxon>
        <taxon>Flavobacteriales</taxon>
        <taxon>Flavobacteriaceae</taxon>
        <taxon>Nonlabens</taxon>
    </lineage>
</organism>
<dbReference type="InterPro" id="IPR007438">
    <property type="entry name" value="DUF488"/>
</dbReference>
<dbReference type="Pfam" id="PF04343">
    <property type="entry name" value="DUF488"/>
    <property type="match status" value="1"/>
</dbReference>
<dbReference type="Proteomes" id="UP000248584">
    <property type="component" value="Unassembled WGS sequence"/>
</dbReference>
<dbReference type="EMBL" id="QKZR01000001">
    <property type="protein sequence ID" value="PZX43648.1"/>
    <property type="molecule type" value="Genomic_DNA"/>
</dbReference>
<comment type="caution">
    <text evidence="1">The sequence shown here is derived from an EMBL/GenBank/DDBJ whole genome shotgun (WGS) entry which is preliminary data.</text>
</comment>
<name>A0ABX5Q1D2_9FLAO</name>
<evidence type="ECO:0000313" key="1">
    <source>
        <dbReference type="EMBL" id="PZX43648.1"/>
    </source>
</evidence>
<reference evidence="1 2" key="1">
    <citation type="submission" date="2018-06" db="EMBL/GenBank/DDBJ databases">
        <title>Genomic Encyclopedia of Archaeal and Bacterial Type Strains, Phase II (KMG-II): from individual species to whole genera.</title>
        <authorList>
            <person name="Goeker M."/>
        </authorList>
    </citation>
    <scope>NUCLEOTIDE SEQUENCE [LARGE SCALE GENOMIC DNA]</scope>
    <source>
        <strain evidence="1 2">DSM 17205</strain>
    </source>
</reference>
<dbReference type="RefSeq" id="WP_015361468.1">
    <property type="nucleotide sequence ID" value="NZ_QKZR01000001.1"/>
</dbReference>
<sequence length="153" mass="17746">MHPEIFTIGYGNQRIEDIIFKLKRFGVTLLVDVRTTPFSRFNPNFRKVKLELHLMNNDIKYLFLGNELGGRPNDVSCYTDNVVDYDKVIRTEIFQEGINAVKELSTDFNIVLLCAELNPNSCHRKAMIGDYLELMGYRVKHILKDGTILNELF</sequence>